<keyword evidence="7" id="KW-1133">Transmembrane helix</keyword>
<dbReference type="GO" id="GO:0000155">
    <property type="term" value="F:phosphorelay sensor kinase activity"/>
    <property type="evidence" value="ECO:0007669"/>
    <property type="project" value="InterPro"/>
</dbReference>
<dbReference type="InterPro" id="IPR036890">
    <property type="entry name" value="HATPase_C_sf"/>
</dbReference>
<gene>
    <name evidence="9" type="ORF">HH304_02185</name>
</gene>
<dbReference type="InterPro" id="IPR036097">
    <property type="entry name" value="HisK_dim/P_sf"/>
</dbReference>
<feature type="transmembrane region" description="Helical" evidence="7">
    <location>
        <begin position="143"/>
        <end position="170"/>
    </location>
</feature>
<feature type="transmembrane region" description="Helical" evidence="7">
    <location>
        <begin position="12"/>
        <end position="36"/>
    </location>
</feature>
<evidence type="ECO:0000256" key="4">
    <source>
        <dbReference type="ARBA" id="ARBA00022679"/>
    </source>
</evidence>
<dbReference type="SUPFAM" id="SSF47384">
    <property type="entry name" value="Homodimeric domain of signal transducing histidine kinase"/>
    <property type="match status" value="1"/>
</dbReference>
<organism evidence="9 10">
    <name type="scientific">Marinigracilibium pacificum</name>
    <dbReference type="NCBI Taxonomy" id="2729599"/>
    <lineage>
        <taxon>Bacteria</taxon>
        <taxon>Pseudomonadati</taxon>
        <taxon>Bacteroidota</taxon>
        <taxon>Cytophagia</taxon>
        <taxon>Cytophagales</taxon>
        <taxon>Flammeovirgaceae</taxon>
        <taxon>Marinigracilibium</taxon>
    </lineage>
</organism>
<evidence type="ECO:0000256" key="7">
    <source>
        <dbReference type="SAM" id="Phobius"/>
    </source>
</evidence>
<evidence type="ECO:0000259" key="8">
    <source>
        <dbReference type="PROSITE" id="PS50109"/>
    </source>
</evidence>
<dbReference type="AlphaFoldDB" id="A0A848IRU7"/>
<sequence length="439" mass="51219">MIGFSIRFNKTFLSFHAYAWLVYAIHLVICLTISLLLKSEITEIGIDILLFVFQFTTYLFIFLFSAGMYVLFTKKSIAKIYTWLWIGGGLIYAALVTYFTFLFKYDPEHSFYFHFMIQSIVLAVIFIYYGQYIRPVKKEDKKISSYIIVSGLTGHGVLQFYYFITLLLIFSDYNTSKIFYSTYGYIDSVTISLMGLGFFLWLLERESANFMRTGNELDQFLYRTSHDIRSPITTLKGLIYLAKHETNVDDLRMYFEKIDISANRLQYIVDDISSFSQIKKYKPVIKRLNFKKYVEENILNELEFKKNDRDIEIIVQTETENNEILTDPLFLKIILKNLVSNAITYHKPSREDMFIKIFLEENKYHWILSVIDNGSGIDKSIKDKIFDMFFRGTNESTGTGLGLFIVSIAVKKLRGEIKVDSTTKNGSTFKILIPKSPAY</sequence>
<dbReference type="PROSITE" id="PS50109">
    <property type="entry name" value="HIS_KIN"/>
    <property type="match status" value="1"/>
</dbReference>
<keyword evidence="3" id="KW-0597">Phosphoprotein</keyword>
<protein>
    <recommendedName>
        <fullName evidence="2">histidine kinase</fullName>
        <ecNumber evidence="2">2.7.13.3</ecNumber>
    </recommendedName>
</protein>
<dbReference type="InterPro" id="IPR005467">
    <property type="entry name" value="His_kinase_dom"/>
</dbReference>
<dbReference type="PRINTS" id="PR00344">
    <property type="entry name" value="BCTRLSENSOR"/>
</dbReference>
<name>A0A848IRU7_9BACT</name>
<dbReference type="Pfam" id="PF02518">
    <property type="entry name" value="HATPase_c"/>
    <property type="match status" value="1"/>
</dbReference>
<feature type="domain" description="Histidine kinase" evidence="8">
    <location>
        <begin position="223"/>
        <end position="437"/>
    </location>
</feature>
<dbReference type="PANTHER" id="PTHR43711">
    <property type="entry name" value="TWO-COMPONENT HISTIDINE KINASE"/>
    <property type="match status" value="1"/>
</dbReference>
<dbReference type="CDD" id="cd00082">
    <property type="entry name" value="HisKA"/>
    <property type="match status" value="1"/>
</dbReference>
<keyword evidence="6" id="KW-0902">Two-component regulatory system</keyword>
<dbReference type="Proteomes" id="UP000559010">
    <property type="component" value="Unassembled WGS sequence"/>
</dbReference>
<comment type="caution">
    <text evidence="9">The sequence shown here is derived from an EMBL/GenBank/DDBJ whole genome shotgun (WGS) entry which is preliminary data.</text>
</comment>
<dbReference type="InterPro" id="IPR050736">
    <property type="entry name" value="Sensor_HK_Regulatory"/>
</dbReference>
<feature type="transmembrane region" description="Helical" evidence="7">
    <location>
        <begin position="83"/>
        <end position="105"/>
    </location>
</feature>
<dbReference type="PANTHER" id="PTHR43711:SF26">
    <property type="entry name" value="SENSOR HISTIDINE KINASE RCSC"/>
    <property type="match status" value="1"/>
</dbReference>
<evidence type="ECO:0000313" key="9">
    <source>
        <dbReference type="EMBL" id="NMM47193.1"/>
    </source>
</evidence>
<keyword evidence="10" id="KW-1185">Reference proteome</keyword>
<dbReference type="EMBL" id="JABBNU010000001">
    <property type="protein sequence ID" value="NMM47193.1"/>
    <property type="molecule type" value="Genomic_DNA"/>
</dbReference>
<dbReference type="SMART" id="SM00388">
    <property type="entry name" value="HisKA"/>
    <property type="match status" value="1"/>
</dbReference>
<dbReference type="SMART" id="SM00387">
    <property type="entry name" value="HATPase_c"/>
    <property type="match status" value="1"/>
</dbReference>
<keyword evidence="5 9" id="KW-0418">Kinase</keyword>
<evidence type="ECO:0000256" key="2">
    <source>
        <dbReference type="ARBA" id="ARBA00012438"/>
    </source>
</evidence>
<evidence type="ECO:0000256" key="6">
    <source>
        <dbReference type="ARBA" id="ARBA00023012"/>
    </source>
</evidence>
<keyword evidence="7" id="KW-0812">Transmembrane</keyword>
<keyword evidence="7" id="KW-0472">Membrane</keyword>
<evidence type="ECO:0000313" key="10">
    <source>
        <dbReference type="Proteomes" id="UP000559010"/>
    </source>
</evidence>
<dbReference type="InterPro" id="IPR004358">
    <property type="entry name" value="Sig_transdc_His_kin-like_C"/>
</dbReference>
<dbReference type="SUPFAM" id="SSF55874">
    <property type="entry name" value="ATPase domain of HSP90 chaperone/DNA topoisomerase II/histidine kinase"/>
    <property type="match status" value="1"/>
</dbReference>
<dbReference type="Pfam" id="PF00512">
    <property type="entry name" value="HisKA"/>
    <property type="match status" value="1"/>
</dbReference>
<proteinExistence type="predicted"/>
<evidence type="ECO:0000256" key="5">
    <source>
        <dbReference type="ARBA" id="ARBA00022777"/>
    </source>
</evidence>
<evidence type="ECO:0000256" key="1">
    <source>
        <dbReference type="ARBA" id="ARBA00000085"/>
    </source>
</evidence>
<feature type="transmembrane region" description="Helical" evidence="7">
    <location>
        <begin position="111"/>
        <end position="131"/>
    </location>
</feature>
<keyword evidence="4" id="KW-0808">Transferase</keyword>
<dbReference type="Gene3D" id="1.10.287.130">
    <property type="match status" value="1"/>
</dbReference>
<comment type="catalytic activity">
    <reaction evidence="1">
        <text>ATP + protein L-histidine = ADP + protein N-phospho-L-histidine.</text>
        <dbReference type="EC" id="2.7.13.3"/>
    </reaction>
</comment>
<dbReference type="InterPro" id="IPR003594">
    <property type="entry name" value="HATPase_dom"/>
</dbReference>
<dbReference type="Gene3D" id="3.30.565.10">
    <property type="entry name" value="Histidine kinase-like ATPase, C-terminal domain"/>
    <property type="match status" value="1"/>
</dbReference>
<reference evidence="9 10" key="1">
    <citation type="submission" date="2020-04" db="EMBL/GenBank/DDBJ databases">
        <title>Flammeovirgaceae bacterium KN852 isolated from deep sea.</title>
        <authorList>
            <person name="Zhang D.-C."/>
        </authorList>
    </citation>
    <scope>NUCLEOTIDE SEQUENCE [LARGE SCALE GENOMIC DNA]</scope>
    <source>
        <strain evidence="9 10">KN852</strain>
    </source>
</reference>
<feature type="transmembrane region" description="Helical" evidence="7">
    <location>
        <begin position="48"/>
        <end position="71"/>
    </location>
</feature>
<dbReference type="RefSeq" id="WP_169677803.1">
    <property type="nucleotide sequence ID" value="NZ_JABBNU010000001.1"/>
</dbReference>
<dbReference type="InterPro" id="IPR003661">
    <property type="entry name" value="HisK_dim/P_dom"/>
</dbReference>
<feature type="transmembrane region" description="Helical" evidence="7">
    <location>
        <begin position="182"/>
        <end position="203"/>
    </location>
</feature>
<dbReference type="EC" id="2.7.13.3" evidence="2"/>
<evidence type="ECO:0000256" key="3">
    <source>
        <dbReference type="ARBA" id="ARBA00022553"/>
    </source>
</evidence>
<accession>A0A848IRU7</accession>